<dbReference type="RefSeq" id="XP_002895563.1">
    <property type="nucleotide sequence ID" value="XM_002895517.1"/>
</dbReference>
<organism evidence="1 2">
    <name type="scientific">Phytophthora infestans (strain T30-4)</name>
    <name type="common">Potato late blight agent</name>
    <dbReference type="NCBI Taxonomy" id="403677"/>
    <lineage>
        <taxon>Eukaryota</taxon>
        <taxon>Sar</taxon>
        <taxon>Stramenopiles</taxon>
        <taxon>Oomycota</taxon>
        <taxon>Peronosporomycetes</taxon>
        <taxon>Peronosporales</taxon>
        <taxon>Peronosporaceae</taxon>
        <taxon>Phytophthora</taxon>
    </lineage>
</organism>
<proteinExistence type="predicted"/>
<evidence type="ECO:0000313" key="2">
    <source>
        <dbReference type="Proteomes" id="UP000006643"/>
    </source>
</evidence>
<dbReference type="EMBL" id="DS028280">
    <property type="protein sequence ID" value="EEY55854.1"/>
    <property type="molecule type" value="Genomic_DNA"/>
</dbReference>
<dbReference type="InParanoid" id="D0P2A3"/>
<dbReference type="OMA" id="WITQTWI"/>
<dbReference type="GeneID" id="9480211"/>
<dbReference type="HOGENOM" id="CLU_1900315_0_0_1"/>
<evidence type="ECO:0000313" key="1">
    <source>
        <dbReference type="EMBL" id="EEY55854.1"/>
    </source>
</evidence>
<dbReference type="VEuPathDB" id="FungiDB:PITG_20739"/>
<dbReference type="KEGG" id="pif:PITG_20739"/>
<sequence>MREWITQTWIHRVFDKILGIVIVDVYQIYRYEARGHHHLDRTIVSPNDFMSQLSHHIIFNEHVMKRSLRSGSKSQGPSHTLKTFGDLPQYAESRKAGKRVQRQCNLCHKNYSDYCVECSDLQLQSFFGVCGPRS</sequence>
<accession>D0P2A3</accession>
<reference evidence="2" key="1">
    <citation type="journal article" date="2009" name="Nature">
        <title>Genome sequence and analysis of the Irish potato famine pathogen Phytophthora infestans.</title>
        <authorList>
            <consortium name="The Broad Institute Genome Sequencing Platform"/>
            <person name="Haas B.J."/>
            <person name="Kamoun S."/>
            <person name="Zody M.C."/>
            <person name="Jiang R.H."/>
            <person name="Handsaker R.E."/>
            <person name="Cano L.M."/>
            <person name="Grabherr M."/>
            <person name="Kodira C.D."/>
            <person name="Raffaele S."/>
            <person name="Torto-Alalibo T."/>
            <person name="Bozkurt T.O."/>
            <person name="Ah-Fong A.M."/>
            <person name="Alvarado L."/>
            <person name="Anderson V.L."/>
            <person name="Armstrong M.R."/>
            <person name="Avrova A."/>
            <person name="Baxter L."/>
            <person name="Beynon J."/>
            <person name="Boevink P.C."/>
            <person name="Bollmann S.R."/>
            <person name="Bos J.I."/>
            <person name="Bulone V."/>
            <person name="Cai G."/>
            <person name="Cakir C."/>
            <person name="Carrington J.C."/>
            <person name="Chawner M."/>
            <person name="Conti L."/>
            <person name="Costanzo S."/>
            <person name="Ewan R."/>
            <person name="Fahlgren N."/>
            <person name="Fischbach M.A."/>
            <person name="Fugelstad J."/>
            <person name="Gilroy E.M."/>
            <person name="Gnerre S."/>
            <person name="Green P.J."/>
            <person name="Grenville-Briggs L.J."/>
            <person name="Griffith J."/>
            <person name="Grunwald N.J."/>
            <person name="Horn K."/>
            <person name="Horner N.R."/>
            <person name="Hu C.H."/>
            <person name="Huitema E."/>
            <person name="Jeong D.H."/>
            <person name="Jones A.M."/>
            <person name="Jones J.D."/>
            <person name="Jones R.W."/>
            <person name="Karlsson E.K."/>
            <person name="Kunjeti S.G."/>
            <person name="Lamour K."/>
            <person name="Liu Z."/>
            <person name="Ma L."/>
            <person name="Maclean D."/>
            <person name="Chibucos M.C."/>
            <person name="McDonald H."/>
            <person name="McWalters J."/>
            <person name="Meijer H.J."/>
            <person name="Morgan W."/>
            <person name="Morris P.F."/>
            <person name="Munro C.A."/>
            <person name="O'Neill K."/>
            <person name="Ospina-Giraldo M."/>
            <person name="Pinzon A."/>
            <person name="Pritchard L."/>
            <person name="Ramsahoye B."/>
            <person name="Ren Q."/>
            <person name="Restrepo S."/>
            <person name="Roy S."/>
            <person name="Sadanandom A."/>
            <person name="Savidor A."/>
            <person name="Schornack S."/>
            <person name="Schwartz D.C."/>
            <person name="Schumann U.D."/>
            <person name="Schwessinger B."/>
            <person name="Seyer L."/>
            <person name="Sharpe T."/>
            <person name="Silvar C."/>
            <person name="Song J."/>
            <person name="Studholme D.J."/>
            <person name="Sykes S."/>
            <person name="Thines M."/>
            <person name="van de Vondervoort P.J."/>
            <person name="Phuntumart V."/>
            <person name="Wawra S."/>
            <person name="Weide R."/>
            <person name="Win J."/>
            <person name="Young C."/>
            <person name="Zhou S."/>
            <person name="Fry W."/>
            <person name="Meyers B.C."/>
            <person name="van West P."/>
            <person name="Ristaino J."/>
            <person name="Govers F."/>
            <person name="Birch P.R."/>
            <person name="Whisson S.C."/>
            <person name="Judelson H.S."/>
            <person name="Nusbaum C."/>
        </authorList>
    </citation>
    <scope>NUCLEOTIDE SEQUENCE [LARGE SCALE GENOMIC DNA]</scope>
    <source>
        <strain evidence="2">T30-4</strain>
    </source>
</reference>
<gene>
    <name evidence="1" type="ORF">PITG_20739</name>
</gene>
<dbReference type="eggNOG" id="ENOG502RGZI">
    <property type="taxonomic scope" value="Eukaryota"/>
</dbReference>
<protein>
    <submittedName>
        <fullName evidence="1">Uncharacterized protein</fullName>
    </submittedName>
</protein>
<dbReference type="OrthoDB" id="88674at2759"/>
<dbReference type="AlphaFoldDB" id="D0P2A3"/>
<keyword evidence="2" id="KW-1185">Reference proteome</keyword>
<name>D0P2A3_PHYIT</name>
<dbReference type="Proteomes" id="UP000006643">
    <property type="component" value="Unassembled WGS sequence"/>
</dbReference>